<evidence type="ECO:0000256" key="3">
    <source>
        <dbReference type="SAM" id="MobiDB-lite"/>
    </source>
</evidence>
<protein>
    <recommendedName>
        <fullName evidence="4">RRM domain-containing protein</fullName>
    </recommendedName>
</protein>
<keyword evidence="1 2" id="KW-0694">RNA-binding</keyword>
<dbReference type="InterPro" id="IPR012677">
    <property type="entry name" value="Nucleotide-bd_a/b_plait_sf"/>
</dbReference>
<dbReference type="Pfam" id="PF00076">
    <property type="entry name" value="RRM_1"/>
    <property type="match status" value="1"/>
</dbReference>
<sequence length="152" mass="16778">MMGAVSFASSATPPAIRISLLGSSKIGSSKSLNLRASLFDFPLASRIIVKNLSYSINESSLQKEFSNFGPIAEVKLLKDEATKRSKGYAFVQYTSQDDAMLALENMDHKSLDGRVIYVELAKPMSNVFGAYPRTSGPPTEQNTVKQRRHRRC</sequence>
<dbReference type="PANTHER" id="PTHR48027">
    <property type="entry name" value="HETEROGENEOUS NUCLEAR RIBONUCLEOPROTEIN 87F-RELATED"/>
    <property type="match status" value="1"/>
</dbReference>
<dbReference type="OrthoDB" id="439808at2759"/>
<comment type="caution">
    <text evidence="5">The sequence shown here is derived from an EMBL/GenBank/DDBJ whole genome shotgun (WGS) entry which is preliminary data.</text>
</comment>
<evidence type="ECO:0000313" key="6">
    <source>
        <dbReference type="Proteomes" id="UP000655225"/>
    </source>
</evidence>
<dbReference type="SMART" id="SM00360">
    <property type="entry name" value="RRM"/>
    <property type="match status" value="1"/>
</dbReference>
<organism evidence="5 6">
    <name type="scientific">Tetracentron sinense</name>
    <name type="common">Spur-leaf</name>
    <dbReference type="NCBI Taxonomy" id="13715"/>
    <lineage>
        <taxon>Eukaryota</taxon>
        <taxon>Viridiplantae</taxon>
        <taxon>Streptophyta</taxon>
        <taxon>Embryophyta</taxon>
        <taxon>Tracheophyta</taxon>
        <taxon>Spermatophyta</taxon>
        <taxon>Magnoliopsida</taxon>
        <taxon>Trochodendrales</taxon>
        <taxon>Trochodendraceae</taxon>
        <taxon>Tetracentron</taxon>
    </lineage>
</organism>
<gene>
    <name evidence="5" type="ORF">HHK36_023177</name>
</gene>
<accession>A0A834YQT5</accession>
<dbReference type="CDD" id="cd00590">
    <property type="entry name" value="RRM_SF"/>
    <property type="match status" value="1"/>
</dbReference>
<name>A0A834YQT5_TETSI</name>
<dbReference type="SUPFAM" id="SSF54928">
    <property type="entry name" value="RNA-binding domain, RBD"/>
    <property type="match status" value="1"/>
</dbReference>
<evidence type="ECO:0000256" key="1">
    <source>
        <dbReference type="ARBA" id="ARBA00022884"/>
    </source>
</evidence>
<proteinExistence type="predicted"/>
<dbReference type="GO" id="GO:0003723">
    <property type="term" value="F:RNA binding"/>
    <property type="evidence" value="ECO:0007669"/>
    <property type="project" value="UniProtKB-UniRule"/>
</dbReference>
<reference evidence="5 6" key="1">
    <citation type="submission" date="2020-04" db="EMBL/GenBank/DDBJ databases">
        <title>Plant Genome Project.</title>
        <authorList>
            <person name="Zhang R.-G."/>
        </authorList>
    </citation>
    <scope>NUCLEOTIDE SEQUENCE [LARGE SCALE GENOMIC DNA]</scope>
    <source>
        <strain evidence="5">YNK0</strain>
        <tissue evidence="5">Leaf</tissue>
    </source>
</reference>
<dbReference type="Gene3D" id="3.30.70.330">
    <property type="match status" value="1"/>
</dbReference>
<evidence type="ECO:0000313" key="5">
    <source>
        <dbReference type="EMBL" id="KAF8390878.1"/>
    </source>
</evidence>
<feature type="domain" description="RRM" evidence="4">
    <location>
        <begin position="45"/>
        <end position="123"/>
    </location>
</feature>
<dbReference type="EMBL" id="JABCRI010000017">
    <property type="protein sequence ID" value="KAF8390878.1"/>
    <property type="molecule type" value="Genomic_DNA"/>
</dbReference>
<dbReference type="InterPro" id="IPR052462">
    <property type="entry name" value="SLIRP/GR-RBP-like"/>
</dbReference>
<evidence type="ECO:0000256" key="2">
    <source>
        <dbReference type="PROSITE-ProRule" id="PRU00176"/>
    </source>
</evidence>
<dbReference type="OMA" id="TIYVEIA"/>
<dbReference type="Proteomes" id="UP000655225">
    <property type="component" value="Unassembled WGS sequence"/>
</dbReference>
<dbReference type="AlphaFoldDB" id="A0A834YQT5"/>
<evidence type="ECO:0000259" key="4">
    <source>
        <dbReference type="PROSITE" id="PS50102"/>
    </source>
</evidence>
<feature type="region of interest" description="Disordered" evidence="3">
    <location>
        <begin position="129"/>
        <end position="152"/>
    </location>
</feature>
<dbReference type="InterPro" id="IPR035979">
    <property type="entry name" value="RBD_domain_sf"/>
</dbReference>
<keyword evidence="6" id="KW-1185">Reference proteome</keyword>
<dbReference type="PROSITE" id="PS50102">
    <property type="entry name" value="RRM"/>
    <property type="match status" value="1"/>
</dbReference>
<dbReference type="InterPro" id="IPR000504">
    <property type="entry name" value="RRM_dom"/>
</dbReference>